<feature type="compositionally biased region" description="Low complexity" evidence="1">
    <location>
        <begin position="57"/>
        <end position="73"/>
    </location>
</feature>
<evidence type="ECO:0000259" key="2">
    <source>
        <dbReference type="PROSITE" id="PS50234"/>
    </source>
</evidence>
<proteinExistence type="predicted"/>
<dbReference type="SUPFAM" id="SSF53300">
    <property type="entry name" value="vWA-like"/>
    <property type="match status" value="1"/>
</dbReference>
<dbReference type="PANTHER" id="PTHR10579">
    <property type="entry name" value="CALCIUM-ACTIVATED CHLORIDE CHANNEL REGULATOR"/>
    <property type="match status" value="1"/>
</dbReference>
<protein>
    <recommendedName>
        <fullName evidence="2">VWFA domain-containing protein</fullName>
    </recommendedName>
</protein>
<accession>A0A1R2C225</accession>
<evidence type="ECO:0000313" key="3">
    <source>
        <dbReference type="EMBL" id="OMJ82995.1"/>
    </source>
</evidence>
<dbReference type="AlphaFoldDB" id="A0A1R2C225"/>
<feature type="compositionally biased region" description="Low complexity" evidence="1">
    <location>
        <begin position="25"/>
        <end position="35"/>
    </location>
</feature>
<dbReference type="PANTHER" id="PTHR10579:SF43">
    <property type="entry name" value="ZINC FINGER (C3HC4-TYPE RING FINGER) FAMILY PROTEIN"/>
    <property type="match status" value="1"/>
</dbReference>
<dbReference type="Pfam" id="PF00092">
    <property type="entry name" value="VWA"/>
    <property type="match status" value="1"/>
</dbReference>
<dbReference type="Gene3D" id="3.40.50.410">
    <property type="entry name" value="von Willebrand factor, type A domain"/>
    <property type="match status" value="1"/>
</dbReference>
<feature type="domain" description="VWFA" evidence="2">
    <location>
        <begin position="164"/>
        <end position="347"/>
    </location>
</feature>
<name>A0A1R2C225_9CILI</name>
<comment type="caution">
    <text evidence="3">The sequence shown here is derived from an EMBL/GenBank/DDBJ whole genome shotgun (WGS) entry which is preliminary data.</text>
</comment>
<dbReference type="InterPro" id="IPR002035">
    <property type="entry name" value="VWF_A"/>
</dbReference>
<gene>
    <name evidence="3" type="ORF">SteCoe_16209</name>
</gene>
<feature type="compositionally biased region" description="Polar residues" evidence="1">
    <location>
        <begin position="13"/>
        <end position="23"/>
    </location>
</feature>
<organism evidence="3 4">
    <name type="scientific">Stentor coeruleus</name>
    <dbReference type="NCBI Taxonomy" id="5963"/>
    <lineage>
        <taxon>Eukaryota</taxon>
        <taxon>Sar</taxon>
        <taxon>Alveolata</taxon>
        <taxon>Ciliophora</taxon>
        <taxon>Postciliodesmatophora</taxon>
        <taxon>Heterotrichea</taxon>
        <taxon>Heterotrichida</taxon>
        <taxon>Stentoridae</taxon>
        <taxon>Stentor</taxon>
    </lineage>
</organism>
<dbReference type="Proteomes" id="UP000187209">
    <property type="component" value="Unassembled WGS sequence"/>
</dbReference>
<feature type="compositionally biased region" description="Basic and acidic residues" evidence="1">
    <location>
        <begin position="90"/>
        <end position="109"/>
    </location>
</feature>
<dbReference type="InterPro" id="IPR036465">
    <property type="entry name" value="vWFA_dom_sf"/>
</dbReference>
<sequence length="565" mass="63697">MGNPQSKQDEKVVTQNADKQTIPEQIIQNQSISKQSVRKNKKHRDDKVLDTQNAHEQPIPKQIIQKQSIPMQSASKRTKHRNMQNSNSRRSCDEIEPQDRNVRDDEPITKHHTISSETSDQEDIEISLHFARNYLTPTDISQEWPCTVLLKAPETNETKRSGVDIICVIDVSGSMNGDKIELVQKTLEFMITQMASDDRVSIVSFNNFSEKLLPLTVMNDSGKIKAQEAIERLYTSGGTNIISGLDYGINIAVNRNIENNSTAIILLSDGCDRCRETALERTNACIENYNSSNVSYTIHSFGYGSDHDAKVLSAIAEAKNGGFYYVEKFESIASAFANCLGELLSTIASEIQINLQTLPAPIEYLLTKVYSSNGDIQFSMPNVMAGDSKEAVFILEFPPSQFDIGEGIDIIPIRATVKYTLIKTGLRKTENRELVIRLRPDFEEVKFDESVLNNFYRVKTAEILKEAGIIADKGKLDKARKLVLNQANELKNCICNSTELVKMLEKDLKKASKRFENYSEYERGGRADINSMAMNHRSKRGENNVIYQNCAQKKMQVKSKNFFSS</sequence>
<reference evidence="3 4" key="1">
    <citation type="submission" date="2016-11" db="EMBL/GenBank/DDBJ databases">
        <title>The macronuclear genome of Stentor coeruleus: a giant cell with tiny introns.</title>
        <authorList>
            <person name="Slabodnick M."/>
            <person name="Ruby J.G."/>
            <person name="Reiff S.B."/>
            <person name="Swart E.C."/>
            <person name="Gosai S."/>
            <person name="Prabakaran S."/>
            <person name="Witkowska E."/>
            <person name="Larue G.E."/>
            <person name="Fisher S."/>
            <person name="Freeman R.M."/>
            <person name="Gunawardena J."/>
            <person name="Chu W."/>
            <person name="Stover N.A."/>
            <person name="Gregory B.D."/>
            <person name="Nowacki M."/>
            <person name="Derisi J."/>
            <person name="Roy S.W."/>
            <person name="Marshall W.F."/>
            <person name="Sood P."/>
        </authorList>
    </citation>
    <scope>NUCLEOTIDE SEQUENCE [LARGE SCALE GENOMIC DNA]</scope>
    <source>
        <strain evidence="3">WM001</strain>
    </source>
</reference>
<evidence type="ECO:0000256" key="1">
    <source>
        <dbReference type="SAM" id="MobiDB-lite"/>
    </source>
</evidence>
<dbReference type="SMART" id="SM00327">
    <property type="entry name" value="VWA"/>
    <property type="match status" value="1"/>
</dbReference>
<keyword evidence="4" id="KW-1185">Reference proteome</keyword>
<feature type="region of interest" description="Disordered" evidence="1">
    <location>
        <begin position="1"/>
        <end position="120"/>
    </location>
</feature>
<dbReference type="OrthoDB" id="687730at2759"/>
<dbReference type="PROSITE" id="PS50234">
    <property type="entry name" value="VWFA"/>
    <property type="match status" value="1"/>
</dbReference>
<evidence type="ECO:0000313" key="4">
    <source>
        <dbReference type="Proteomes" id="UP000187209"/>
    </source>
</evidence>
<dbReference type="EMBL" id="MPUH01000320">
    <property type="protein sequence ID" value="OMJ82995.1"/>
    <property type="molecule type" value="Genomic_DNA"/>
</dbReference>
<dbReference type="InterPro" id="IPR051266">
    <property type="entry name" value="CLCR"/>
</dbReference>